<name>A0ABW3N7Y5_9FLAO</name>
<dbReference type="RefSeq" id="WP_386129433.1">
    <property type="nucleotide sequence ID" value="NZ_JBHTJL010000009.1"/>
</dbReference>
<dbReference type="InterPro" id="IPR005901">
    <property type="entry name" value="GLPGLI"/>
</dbReference>
<dbReference type="Proteomes" id="UP001597013">
    <property type="component" value="Unassembled WGS sequence"/>
</dbReference>
<feature type="signal peptide" evidence="1">
    <location>
        <begin position="1"/>
        <end position="21"/>
    </location>
</feature>
<dbReference type="NCBIfam" id="TIGR01200">
    <property type="entry name" value="GLPGLI"/>
    <property type="match status" value="1"/>
</dbReference>
<evidence type="ECO:0000256" key="1">
    <source>
        <dbReference type="SAM" id="SignalP"/>
    </source>
</evidence>
<evidence type="ECO:0000313" key="3">
    <source>
        <dbReference type="Proteomes" id="UP001597013"/>
    </source>
</evidence>
<organism evidence="2 3">
    <name type="scientific">Winogradskyella litorisediminis</name>
    <dbReference type="NCBI Taxonomy" id="1156618"/>
    <lineage>
        <taxon>Bacteria</taxon>
        <taxon>Pseudomonadati</taxon>
        <taxon>Bacteroidota</taxon>
        <taxon>Flavobacteriia</taxon>
        <taxon>Flavobacteriales</taxon>
        <taxon>Flavobacteriaceae</taxon>
        <taxon>Winogradskyella</taxon>
    </lineage>
</organism>
<feature type="chain" id="PRO_5045811441" evidence="1">
    <location>
        <begin position="22"/>
        <end position="290"/>
    </location>
</feature>
<dbReference type="EMBL" id="JBHTJL010000009">
    <property type="protein sequence ID" value="MFD1063038.1"/>
    <property type="molecule type" value="Genomic_DNA"/>
</dbReference>
<comment type="caution">
    <text evidence="2">The sequence shown here is derived from an EMBL/GenBank/DDBJ whole genome shotgun (WGS) entry which is preliminary data.</text>
</comment>
<keyword evidence="1" id="KW-0732">Signal</keyword>
<reference evidence="3" key="1">
    <citation type="journal article" date="2019" name="Int. J. Syst. Evol. Microbiol.">
        <title>The Global Catalogue of Microorganisms (GCM) 10K type strain sequencing project: providing services to taxonomists for standard genome sequencing and annotation.</title>
        <authorList>
            <consortium name="The Broad Institute Genomics Platform"/>
            <consortium name="The Broad Institute Genome Sequencing Center for Infectious Disease"/>
            <person name="Wu L."/>
            <person name="Ma J."/>
        </authorList>
    </citation>
    <scope>NUCLEOTIDE SEQUENCE [LARGE SCALE GENOMIC DNA]</scope>
    <source>
        <strain evidence="3">CCUG 62215</strain>
    </source>
</reference>
<proteinExistence type="predicted"/>
<protein>
    <submittedName>
        <fullName evidence="2">GLPGLI family protein</fullName>
    </submittedName>
</protein>
<evidence type="ECO:0000313" key="2">
    <source>
        <dbReference type="EMBL" id="MFD1063038.1"/>
    </source>
</evidence>
<dbReference type="Pfam" id="PF09697">
    <property type="entry name" value="Porph_ging"/>
    <property type="match status" value="1"/>
</dbReference>
<accession>A0ABW3N7Y5</accession>
<gene>
    <name evidence="2" type="ORF">ACFQ1Q_07250</name>
</gene>
<sequence length="290" mass="33044">MKTIIRIMFLVLVLVLSTANAQDFHGVATYKTQRSIDIKMDSTNNPGMSSDMQKQMQAMLKKQFQKTFDLSFNKEASIYREEESLAPPQVGGGDMQMVFVGAGGGSDVLYKNTKTGKYIDQKDTMGKVFLVKDDLKKIDWKLESETKFIGQYQCFKATYIKMVPKPRELSSFSVHEDDNKDGKEEKPEMIERVVTAWYTLQIPVNNGPAMYQGLPGLILEVHDGKLNIVCSKIVINPEDKIEITEPKKGKEVSLEEYEKIMEKKRKEMLERYAPKKGRRSGETFEIRIGG</sequence>
<keyword evidence="3" id="KW-1185">Reference proteome</keyword>